<dbReference type="RefSeq" id="WP_005592642.1">
    <property type="nucleotide sequence ID" value="NZ_AFWE01000018.1"/>
</dbReference>
<dbReference type="GO" id="GO:0004252">
    <property type="term" value="F:serine-type endopeptidase activity"/>
    <property type="evidence" value="ECO:0007669"/>
    <property type="project" value="InterPro"/>
</dbReference>
<keyword evidence="2" id="KW-0472">Membrane</keyword>
<feature type="region of interest" description="Disordered" evidence="1">
    <location>
        <begin position="296"/>
        <end position="315"/>
    </location>
</feature>
<gene>
    <name evidence="5" type="ORF">VIS19158_11493</name>
</gene>
<accession>F9RI86</accession>
<organism evidence="5 6">
    <name type="scientific">Vibrio scophthalmi LMG 19158</name>
    <dbReference type="NCBI Taxonomy" id="870967"/>
    <lineage>
        <taxon>Bacteria</taxon>
        <taxon>Pseudomonadati</taxon>
        <taxon>Pseudomonadota</taxon>
        <taxon>Gammaproteobacteria</taxon>
        <taxon>Vibrionales</taxon>
        <taxon>Vibrionaceae</taxon>
        <taxon>Vibrio</taxon>
    </lineage>
</organism>
<comment type="caution">
    <text evidence="5">The sequence shown here is derived from an EMBL/GenBank/DDBJ whole genome shotgun (WGS) entry which is preliminary data.</text>
</comment>
<feature type="signal peptide" evidence="3">
    <location>
        <begin position="1"/>
        <end position="17"/>
    </location>
</feature>
<dbReference type="Gene3D" id="2.40.10.10">
    <property type="entry name" value="Trypsin-like serine proteases"/>
    <property type="match status" value="2"/>
</dbReference>
<protein>
    <submittedName>
        <fullName evidence="5">Trypsin protease</fullName>
    </submittedName>
</protein>
<feature type="domain" description="Peptidase S1" evidence="4">
    <location>
        <begin position="18"/>
        <end position="212"/>
    </location>
</feature>
<dbReference type="InterPro" id="IPR009003">
    <property type="entry name" value="Peptidase_S1_PA"/>
</dbReference>
<dbReference type="InterPro" id="IPR043504">
    <property type="entry name" value="Peptidase_S1_PA_chymotrypsin"/>
</dbReference>
<feature type="chain" id="PRO_5003393468" evidence="3">
    <location>
        <begin position="18"/>
        <end position="338"/>
    </location>
</feature>
<dbReference type="Pfam" id="PF00089">
    <property type="entry name" value="Trypsin"/>
    <property type="match status" value="1"/>
</dbReference>
<feature type="transmembrane region" description="Helical" evidence="2">
    <location>
        <begin position="315"/>
        <end position="333"/>
    </location>
</feature>
<dbReference type="SUPFAM" id="SSF50494">
    <property type="entry name" value="Trypsin-like serine proteases"/>
    <property type="match status" value="1"/>
</dbReference>
<keyword evidence="2" id="KW-0812">Transmembrane</keyword>
<proteinExistence type="predicted"/>
<keyword evidence="5" id="KW-0645">Protease</keyword>
<dbReference type="eggNOG" id="COG3591">
    <property type="taxonomic scope" value="Bacteria"/>
</dbReference>
<dbReference type="InterPro" id="IPR018114">
    <property type="entry name" value="TRYPSIN_HIS"/>
</dbReference>
<evidence type="ECO:0000313" key="6">
    <source>
        <dbReference type="Proteomes" id="UP000004349"/>
    </source>
</evidence>
<keyword evidence="3" id="KW-0732">Signal</keyword>
<keyword evidence="5" id="KW-0378">Hydrolase</keyword>
<keyword evidence="2" id="KW-1133">Transmembrane helix</keyword>
<dbReference type="AlphaFoldDB" id="F9RI86"/>
<dbReference type="Proteomes" id="UP000004349">
    <property type="component" value="Unassembled WGS sequence"/>
</dbReference>
<reference evidence="5 6" key="1">
    <citation type="journal article" date="2012" name="Int. J. Syst. Evol. Microbiol.">
        <title>Vibrio caribbeanicus sp. nov., isolated from the marine sponge Scleritoderma cyanea.</title>
        <authorList>
            <person name="Hoffmann M."/>
            <person name="Monday S.R."/>
            <person name="Allard M.W."/>
            <person name="Strain E.A."/>
            <person name="Whittaker P."/>
            <person name="Naum M."/>
            <person name="McCarthy P.J."/>
            <person name="Lopez J.V."/>
            <person name="Fischer M."/>
            <person name="Brown E.W."/>
        </authorList>
    </citation>
    <scope>NUCLEOTIDE SEQUENCE [LARGE SCALE GENOMIC DNA]</scope>
    <source>
        <strain evidence="5 6">LMG 19158</strain>
    </source>
</reference>
<name>F9RI86_9VIBR</name>
<evidence type="ECO:0000256" key="1">
    <source>
        <dbReference type="SAM" id="MobiDB-lite"/>
    </source>
</evidence>
<sequence>MKKALLLLALSSPSAMAIVGGESLDWRKDFTNMTTMSCTSTLIGGKYLLTAGHCRGVPNVGFSDSDGTIKDAINILEYHLPPDDGTNQFSPDIAVWELERAHLTKDIRFVADLNHDPIRVGDHVTMYGFGGSDLLKKGVSQIADTSGEPHDLSFLYVSNDIGQGVLQGGDSGGPWVNTEGDIIGVSRTVGNDNSMTATRLAPVKDWLSQTVNAWHYPTLANVNGRETITIQSLHSNPAGVDFSVESNETGDATIIRDQSTCLTKPTVLPFEKCTIVVESNGGEGQIQLSGTEFIELNKPTPVEPPTPPSAGGGSSGGSMSLFGLLGLFGLGVMRSRKR</sequence>
<dbReference type="EMBL" id="AFWE01000018">
    <property type="protein sequence ID" value="EGU42418.1"/>
    <property type="molecule type" value="Genomic_DNA"/>
</dbReference>
<evidence type="ECO:0000256" key="3">
    <source>
        <dbReference type="SAM" id="SignalP"/>
    </source>
</evidence>
<evidence type="ECO:0000256" key="2">
    <source>
        <dbReference type="SAM" id="Phobius"/>
    </source>
</evidence>
<dbReference type="PROSITE" id="PS50240">
    <property type="entry name" value="TRYPSIN_DOM"/>
    <property type="match status" value="1"/>
</dbReference>
<dbReference type="InterPro" id="IPR001254">
    <property type="entry name" value="Trypsin_dom"/>
</dbReference>
<evidence type="ECO:0000313" key="5">
    <source>
        <dbReference type="EMBL" id="EGU42418.1"/>
    </source>
</evidence>
<dbReference type="PROSITE" id="PS00134">
    <property type="entry name" value="TRYPSIN_HIS"/>
    <property type="match status" value="1"/>
</dbReference>
<evidence type="ECO:0000259" key="4">
    <source>
        <dbReference type="PROSITE" id="PS50240"/>
    </source>
</evidence>
<dbReference type="GO" id="GO:0006508">
    <property type="term" value="P:proteolysis"/>
    <property type="evidence" value="ECO:0007669"/>
    <property type="project" value="UniProtKB-KW"/>
</dbReference>